<gene>
    <name evidence="4" type="ORF">M9Y10_000937</name>
</gene>
<dbReference type="InterPro" id="IPR001841">
    <property type="entry name" value="Znf_RING"/>
</dbReference>
<proteinExistence type="predicted"/>
<keyword evidence="1" id="KW-0479">Metal-binding</keyword>
<dbReference type="InterPro" id="IPR013083">
    <property type="entry name" value="Znf_RING/FYVE/PHD"/>
</dbReference>
<keyword evidence="1" id="KW-0862">Zinc</keyword>
<evidence type="ECO:0000256" key="1">
    <source>
        <dbReference type="PROSITE-ProRule" id="PRU00175"/>
    </source>
</evidence>
<dbReference type="InterPro" id="IPR011011">
    <property type="entry name" value="Znf_FYVE_PHD"/>
</dbReference>
<reference evidence="4 5" key="1">
    <citation type="submission" date="2024-04" db="EMBL/GenBank/DDBJ databases">
        <title>Tritrichomonas musculus Genome.</title>
        <authorList>
            <person name="Alves-Ferreira E."/>
            <person name="Grigg M."/>
            <person name="Lorenzi H."/>
            <person name="Galac M."/>
        </authorList>
    </citation>
    <scope>NUCLEOTIDE SEQUENCE [LARGE SCALE GENOMIC DNA]</scope>
    <source>
        <strain evidence="4 5">EAF2021</strain>
    </source>
</reference>
<protein>
    <recommendedName>
        <fullName evidence="3">RING-type domain-containing protein</fullName>
    </recommendedName>
</protein>
<evidence type="ECO:0000259" key="3">
    <source>
        <dbReference type="PROSITE" id="PS50089"/>
    </source>
</evidence>
<accession>A0ABR2L5L2</accession>
<organism evidence="4 5">
    <name type="scientific">Tritrichomonas musculus</name>
    <dbReference type="NCBI Taxonomy" id="1915356"/>
    <lineage>
        <taxon>Eukaryota</taxon>
        <taxon>Metamonada</taxon>
        <taxon>Parabasalia</taxon>
        <taxon>Tritrichomonadida</taxon>
        <taxon>Tritrichomonadidae</taxon>
        <taxon>Tritrichomonas</taxon>
    </lineage>
</organism>
<evidence type="ECO:0000313" key="5">
    <source>
        <dbReference type="Proteomes" id="UP001470230"/>
    </source>
</evidence>
<dbReference type="SUPFAM" id="SSF57903">
    <property type="entry name" value="FYVE/PHD zinc finger"/>
    <property type="match status" value="1"/>
</dbReference>
<sequence>MTKNEISKKQNYMVQNQTCQEYIEKTKDFCNQLKNKYKSCNQPLHSDDDDIKNKPLLRKRRQDNDKKEISHSSFSKTYSTIKKTDKEEPIPNDIQLENIDARFNGNFDMFSKFPKLAPKCLVCHKPENNHIYIACPKCKHWMHIECFVDLVISQRKRNLKLKCPECDEDYFVE</sequence>
<name>A0ABR2L5L2_9EUKA</name>
<keyword evidence="1" id="KW-0863">Zinc-finger</keyword>
<feature type="region of interest" description="Disordered" evidence="2">
    <location>
        <begin position="44"/>
        <end position="77"/>
    </location>
</feature>
<keyword evidence="5" id="KW-1185">Reference proteome</keyword>
<dbReference type="EMBL" id="JAPFFF010000001">
    <property type="protein sequence ID" value="KAK8898645.1"/>
    <property type="molecule type" value="Genomic_DNA"/>
</dbReference>
<evidence type="ECO:0000313" key="4">
    <source>
        <dbReference type="EMBL" id="KAK8898645.1"/>
    </source>
</evidence>
<evidence type="ECO:0000256" key="2">
    <source>
        <dbReference type="SAM" id="MobiDB-lite"/>
    </source>
</evidence>
<dbReference type="PROSITE" id="PS50089">
    <property type="entry name" value="ZF_RING_2"/>
    <property type="match status" value="1"/>
</dbReference>
<feature type="domain" description="RING-type" evidence="3">
    <location>
        <begin position="120"/>
        <end position="167"/>
    </location>
</feature>
<dbReference type="Proteomes" id="UP001470230">
    <property type="component" value="Unassembled WGS sequence"/>
</dbReference>
<dbReference type="Gene3D" id="3.30.40.10">
    <property type="entry name" value="Zinc/RING finger domain, C3HC4 (zinc finger)"/>
    <property type="match status" value="1"/>
</dbReference>
<comment type="caution">
    <text evidence="4">The sequence shown here is derived from an EMBL/GenBank/DDBJ whole genome shotgun (WGS) entry which is preliminary data.</text>
</comment>